<name>A0AAD1XSJ4_EUPCR</name>
<evidence type="ECO:0000256" key="2">
    <source>
        <dbReference type="SAM" id="MobiDB-lite"/>
    </source>
</evidence>
<feature type="compositionally biased region" description="Basic residues" evidence="2">
    <location>
        <begin position="456"/>
        <end position="473"/>
    </location>
</feature>
<feature type="compositionally biased region" description="Polar residues" evidence="2">
    <location>
        <begin position="386"/>
        <end position="396"/>
    </location>
</feature>
<evidence type="ECO:0000313" key="3">
    <source>
        <dbReference type="EMBL" id="CAI2377515.1"/>
    </source>
</evidence>
<feature type="compositionally biased region" description="Low complexity" evidence="2">
    <location>
        <begin position="590"/>
        <end position="601"/>
    </location>
</feature>
<dbReference type="Proteomes" id="UP001295684">
    <property type="component" value="Unassembled WGS sequence"/>
</dbReference>
<feature type="compositionally biased region" description="Basic and acidic residues" evidence="2">
    <location>
        <begin position="897"/>
        <end position="911"/>
    </location>
</feature>
<feature type="compositionally biased region" description="Basic and acidic residues" evidence="2">
    <location>
        <begin position="398"/>
        <end position="408"/>
    </location>
</feature>
<keyword evidence="4" id="KW-1185">Reference proteome</keyword>
<feature type="coiled-coil region" evidence="1">
    <location>
        <begin position="657"/>
        <end position="712"/>
    </location>
</feature>
<proteinExistence type="predicted"/>
<feature type="compositionally biased region" description="Basic residues" evidence="2">
    <location>
        <begin position="720"/>
        <end position="730"/>
    </location>
</feature>
<feature type="compositionally biased region" description="Basic and acidic residues" evidence="2">
    <location>
        <begin position="1"/>
        <end position="11"/>
    </location>
</feature>
<feature type="region of interest" description="Disordered" evidence="2">
    <location>
        <begin position="522"/>
        <end position="642"/>
    </location>
</feature>
<gene>
    <name evidence="3" type="ORF">ECRASSUSDP1_LOCUS18901</name>
</gene>
<accession>A0AAD1XSJ4</accession>
<feature type="region of interest" description="Disordered" evidence="2">
    <location>
        <begin position="869"/>
        <end position="1054"/>
    </location>
</feature>
<dbReference type="AlphaFoldDB" id="A0AAD1XSJ4"/>
<organism evidence="3 4">
    <name type="scientific">Euplotes crassus</name>
    <dbReference type="NCBI Taxonomy" id="5936"/>
    <lineage>
        <taxon>Eukaryota</taxon>
        <taxon>Sar</taxon>
        <taxon>Alveolata</taxon>
        <taxon>Ciliophora</taxon>
        <taxon>Intramacronucleata</taxon>
        <taxon>Spirotrichea</taxon>
        <taxon>Hypotrichia</taxon>
        <taxon>Euplotida</taxon>
        <taxon>Euplotidae</taxon>
        <taxon>Moneuplotes</taxon>
    </lineage>
</organism>
<comment type="caution">
    <text evidence="3">The sequence shown here is derived from an EMBL/GenBank/DDBJ whole genome shotgun (WGS) entry which is preliminary data.</text>
</comment>
<feature type="region of interest" description="Disordered" evidence="2">
    <location>
        <begin position="1"/>
        <end position="63"/>
    </location>
</feature>
<dbReference type="EMBL" id="CAMPGE010019162">
    <property type="protein sequence ID" value="CAI2377515.1"/>
    <property type="molecule type" value="Genomic_DNA"/>
</dbReference>
<feature type="compositionally biased region" description="Polar residues" evidence="2">
    <location>
        <begin position="734"/>
        <end position="747"/>
    </location>
</feature>
<feature type="compositionally biased region" description="Basic and acidic residues" evidence="2">
    <location>
        <begin position="621"/>
        <end position="637"/>
    </location>
</feature>
<feature type="compositionally biased region" description="Basic and acidic residues" evidence="2">
    <location>
        <begin position="952"/>
        <end position="973"/>
    </location>
</feature>
<feature type="region of interest" description="Disordered" evidence="2">
    <location>
        <begin position="386"/>
        <end position="477"/>
    </location>
</feature>
<evidence type="ECO:0000313" key="4">
    <source>
        <dbReference type="Proteomes" id="UP001295684"/>
    </source>
</evidence>
<feature type="compositionally biased region" description="Polar residues" evidence="2">
    <location>
        <begin position="27"/>
        <end position="46"/>
    </location>
</feature>
<feature type="region of interest" description="Disordered" evidence="2">
    <location>
        <begin position="719"/>
        <end position="747"/>
    </location>
</feature>
<evidence type="ECO:0000256" key="1">
    <source>
        <dbReference type="SAM" id="Coils"/>
    </source>
</evidence>
<feature type="compositionally biased region" description="Polar residues" evidence="2">
    <location>
        <begin position="932"/>
        <end position="948"/>
    </location>
</feature>
<sequence length="1077" mass="123640">MEEKEKTKFEYSPDPSSPMKEDLLNLPETSQNTDLFQKSDNLFDSNSESEEDTERQTRVSGNSKTLLHVMQEDTPQKDLFCEARKCNLDDSESREAHQNTIGCIVNNLEEIDYQNNENTFEYNRRQSSHEWEDGKTEGEDEEKSIEMIFSESCKEVTVTRDTCIPLKKSASNSLNLHNNDPDTLGEENPSEIDEVSAKLMARIKEMKQKKKDESSKEFSNIKTEDFGFSMNSPIEISPMQTQNIKLETVNEQDEIFHQSMKNHERKNSSSSDSNSITYRERMLVTQFLQAQKKKELGLLNSFKAKISNLKEMLKKEIAIKFVLLEKSKKLHAENTKLRDLFGTNILNKNKNFKEVSCQVSIDSSCMANELTKKGSIGKFYKEKYNNQSKSKGSQEITVELRPDSEKSNRTAKNQNETVRDLKKSNQGIPESRNHTSMSNTSEKQKKKIKPQSTNPRVRRRSRVDRTKGKQKKSALKDLGPGTTIIVIQKNEESQETFQREIGDFNTLEEEIQKIRNDAKPIGAKGTKYKSENRVKQKLGNKNQSFIYTQKKGKPPLVSPNSKDVRKNSQIPRLGETKTSIKSKRNSLAVSSPTMKSQKSSSRTNSKDSKLAKPSSKTSTDTVKHQQRKDSTTQHEKNTQGIDDLIEQKKQALGIKPLDSTMKNYKQVLNENKKLQKLVEEQKQKLRKMRQERVQQIQEMKKEKEEKKKLEQYIKHDTPVKGRKNRSGYRKGSRECSNTSNDSKMLVTSPNYRYKSEYTKAKAPITDDFKLYGLESTEKAKGRGYKNKAAVQQPKIGGREHSEIISTEILKKSTQQLLQTSFNNPEKIDKIHKMEKYDDDYEKSVTNYCSVPLKKSMSYSESQIIVEKPEREGSKGLKKSFKNESILFSPQKSAGDNKLQRREAEISRRGGKDPSGNMKSNTLLNKSMGFTKKMNNIKSPTKLSKSNKYSSRKGSDVIHEENKHAMTRQQRKENTGSLKFHTAKSQSKQSRTSMSTKKIYRMGNKSRTSDRSFREDDDTSQEKSISTTKMDSTKLIEIPEKSKCEENSLNTTEKEDELLKKSCKHSGKLDPKKPKPWI</sequence>
<feature type="compositionally biased region" description="Polar residues" evidence="2">
    <location>
        <begin position="982"/>
        <end position="995"/>
    </location>
</feature>
<reference evidence="3" key="1">
    <citation type="submission" date="2023-07" db="EMBL/GenBank/DDBJ databases">
        <authorList>
            <consortium name="AG Swart"/>
            <person name="Singh M."/>
            <person name="Singh A."/>
            <person name="Seah K."/>
            <person name="Emmerich C."/>
        </authorList>
    </citation>
    <scope>NUCLEOTIDE SEQUENCE</scope>
    <source>
        <strain evidence="3">DP1</strain>
    </source>
</reference>
<feature type="compositionally biased region" description="Basic and acidic residues" evidence="2">
    <location>
        <begin position="1030"/>
        <end position="1045"/>
    </location>
</feature>
<protein>
    <submittedName>
        <fullName evidence="3">Uncharacterized protein</fullName>
    </submittedName>
</protein>
<keyword evidence="1" id="KW-0175">Coiled coil</keyword>
<feature type="compositionally biased region" description="Polar residues" evidence="2">
    <location>
        <begin position="424"/>
        <end position="441"/>
    </location>
</feature>